<feature type="chain" id="PRO_5037010368" evidence="1">
    <location>
        <begin position="24"/>
        <end position="88"/>
    </location>
</feature>
<name>A0A914RE93_PAREQ</name>
<evidence type="ECO:0000313" key="2">
    <source>
        <dbReference type="Proteomes" id="UP000887564"/>
    </source>
</evidence>
<keyword evidence="1" id="KW-0732">Signal</keyword>
<feature type="signal peptide" evidence="1">
    <location>
        <begin position="1"/>
        <end position="23"/>
    </location>
</feature>
<accession>A0A914RE93</accession>
<protein>
    <submittedName>
        <fullName evidence="3">Uncharacterized protein</fullName>
    </submittedName>
</protein>
<evidence type="ECO:0000313" key="3">
    <source>
        <dbReference type="WBParaSite" id="PEQ_0000306601-mRNA-1"/>
    </source>
</evidence>
<organism evidence="2 3">
    <name type="scientific">Parascaris equorum</name>
    <name type="common">Equine roundworm</name>
    <dbReference type="NCBI Taxonomy" id="6256"/>
    <lineage>
        <taxon>Eukaryota</taxon>
        <taxon>Metazoa</taxon>
        <taxon>Ecdysozoa</taxon>
        <taxon>Nematoda</taxon>
        <taxon>Chromadorea</taxon>
        <taxon>Rhabditida</taxon>
        <taxon>Spirurina</taxon>
        <taxon>Ascaridomorpha</taxon>
        <taxon>Ascaridoidea</taxon>
        <taxon>Ascarididae</taxon>
        <taxon>Parascaris</taxon>
    </lineage>
</organism>
<dbReference type="Proteomes" id="UP000887564">
    <property type="component" value="Unplaced"/>
</dbReference>
<sequence>MFNTRQVLLFLFLIYLLVQPLRCSWLSEKYEKLENSAKMRIAEGIGLAVEGAPCPHRFVSEVNDIAADIEINEPQVSNTVSKIISNNA</sequence>
<keyword evidence="2" id="KW-1185">Reference proteome</keyword>
<reference evidence="3" key="1">
    <citation type="submission" date="2022-11" db="UniProtKB">
        <authorList>
            <consortium name="WormBaseParasite"/>
        </authorList>
    </citation>
    <scope>IDENTIFICATION</scope>
</reference>
<dbReference type="AlphaFoldDB" id="A0A914RE93"/>
<proteinExistence type="predicted"/>
<evidence type="ECO:0000256" key="1">
    <source>
        <dbReference type="SAM" id="SignalP"/>
    </source>
</evidence>
<dbReference type="WBParaSite" id="PEQ_0000306601-mRNA-1">
    <property type="protein sequence ID" value="PEQ_0000306601-mRNA-1"/>
    <property type="gene ID" value="PEQ_0000306601"/>
</dbReference>